<accession>A0A9W4R5J3</accession>
<keyword evidence="3" id="KW-1185">Reference proteome</keyword>
<name>A0A9W4R5J3_9GAMM</name>
<dbReference type="AlphaFoldDB" id="A0A9W4R5J3"/>
<evidence type="ECO:0000313" key="3">
    <source>
        <dbReference type="Proteomes" id="UP001152467"/>
    </source>
</evidence>
<organism evidence="2 3">
    <name type="scientific">Pseudoalteromonas holothuriae</name>
    <dbReference type="NCBI Taxonomy" id="2963714"/>
    <lineage>
        <taxon>Bacteria</taxon>
        <taxon>Pseudomonadati</taxon>
        <taxon>Pseudomonadota</taxon>
        <taxon>Gammaproteobacteria</taxon>
        <taxon>Alteromonadales</taxon>
        <taxon>Pseudoalteromonadaceae</taxon>
        <taxon>Pseudoalteromonas</taxon>
    </lineage>
</organism>
<dbReference type="EMBL" id="CAMAPC010000056">
    <property type="protein sequence ID" value="CAH9067620.1"/>
    <property type="molecule type" value="Genomic_DNA"/>
</dbReference>
<evidence type="ECO:0000313" key="2">
    <source>
        <dbReference type="EMBL" id="CAH9067620.1"/>
    </source>
</evidence>
<feature type="region of interest" description="Disordered" evidence="1">
    <location>
        <begin position="1"/>
        <end position="25"/>
    </location>
</feature>
<comment type="caution">
    <text evidence="2">The sequence shown here is derived from an EMBL/GenBank/DDBJ whole genome shotgun (WGS) entry which is preliminary data.</text>
</comment>
<reference evidence="2" key="1">
    <citation type="submission" date="2022-07" db="EMBL/GenBank/DDBJ databases">
        <authorList>
            <person name="Criscuolo A."/>
        </authorList>
    </citation>
    <scope>NUCLEOTIDE SEQUENCE</scope>
    <source>
        <strain evidence="2">CIP111854</strain>
    </source>
</reference>
<dbReference type="RefSeq" id="WP_261627240.1">
    <property type="nucleotide sequence ID" value="NZ_CAMAPC010000056.1"/>
</dbReference>
<proteinExistence type="predicted"/>
<evidence type="ECO:0000256" key="1">
    <source>
        <dbReference type="SAM" id="MobiDB-lite"/>
    </source>
</evidence>
<dbReference type="Proteomes" id="UP001152467">
    <property type="component" value="Unassembled WGS sequence"/>
</dbReference>
<protein>
    <submittedName>
        <fullName evidence="2">Uncharacterized protein</fullName>
    </submittedName>
</protein>
<gene>
    <name evidence="2" type="ORF">PSECIP111854_04154</name>
</gene>
<sequence>MQNIRNAAPGANGVDPVSGNSPTTLPLGVGSVDHEVDTANNRVINITRPGHIFEHGYVIRSVVLRNGKVYIRTYGEGVNNNRVKAMLNGVAGRGGFKYLDNRIRHNILNRSEQGKNILFKEKIDNIRVN</sequence>